<dbReference type="PATRIC" id="fig|188932.3.peg.4347"/>
<keyword evidence="7" id="KW-0675">Receptor</keyword>
<evidence type="ECO:0000256" key="1">
    <source>
        <dbReference type="ARBA" id="ARBA00004442"/>
    </source>
</evidence>
<dbReference type="Gene3D" id="2.170.130.10">
    <property type="entry name" value="TonB-dependent receptor, plug domain"/>
    <property type="match status" value="1"/>
</dbReference>
<dbReference type="SUPFAM" id="SSF56935">
    <property type="entry name" value="Porins"/>
    <property type="match status" value="1"/>
</dbReference>
<dbReference type="GO" id="GO:0009279">
    <property type="term" value="C:cell outer membrane"/>
    <property type="evidence" value="ECO:0007669"/>
    <property type="project" value="UniProtKB-SubCell"/>
</dbReference>
<sequence length="809" mass="90017" precursor="true">MKIILTLISFFLFTQLNAQTHQVRGHLTDEHQKPVNYAGIFLLSAADSTKVKAVVSDSAGHFNLSNVPKGKYFVKISFIGYQHYKSGPLELNGTELVFNLGRIRLVAEQMSLNTVEIKANKATIVQQLDRMVMNVENSVMAEGGTALALLNKAPGVTMSESGELSLKGRPGTMVMINGKPTYLSGNQLANLLRGTASNTISRIEIMASPSSKYDAAGNGGIVNIILKKQTKAGLNGTVSANGGAGRLARLGGGTSLNYRTEKVSFFGNYNYFYQDLKGSDDVKRDFYRDGMGAGKIPYSSSVQRMDEKAKLRSHNFQAGMELFLNEKNTLGFMVNGGVGKYPAVKPTRNRLYNNETGDVIWDAHTNTIGKERWTDMLYNINYKHLFNDKGHELTADIDYVSHFSKMDQQLDTRFMGTQQLFLPALKSRIGDLPSDNDIYVGKIDYVLPAGKLGKLEAGWKGSVVRMVNNLKYDTLQNGTYVPDHSTSNDFIYKEQIQAGYVNLKKDIGKFSIQAGLRGEYTDTKGHQLTTDSLVKRSYFKLFPSVFLTQEINDKNRVQLSYSKRIERPGYWDMNPFRVYMDPFSYEEGNPYLLPSIVNAFELSYGFRSRYYTTLTYNASTDVISSLVGGDSNLAFQRPENLATFKNYGISFTASVDFTKWWSGTHFANLFSNDFSIAAPEGEQRIKGTSFTFDSQNTFKLGNGWKAELSGMYKSKVVSGVFTTKSYYMVSAGGQKEILKDRGTLKLLVNDIFQSKQIKQSATYGNISAYSHSRPDSRAVVLSFSYRFGGDGAGGKQRSTASEDLKGRLK</sequence>
<dbReference type="Gene3D" id="2.60.40.1120">
    <property type="entry name" value="Carboxypeptidase-like, regulatory domain"/>
    <property type="match status" value="1"/>
</dbReference>
<evidence type="ECO:0000256" key="4">
    <source>
        <dbReference type="SAM" id="MobiDB-lite"/>
    </source>
</evidence>
<evidence type="ECO:0000256" key="2">
    <source>
        <dbReference type="ARBA" id="ARBA00023136"/>
    </source>
</evidence>
<dbReference type="Gene3D" id="2.40.170.20">
    <property type="entry name" value="TonB-dependent receptor, beta-barrel domain"/>
    <property type="match status" value="1"/>
</dbReference>
<name>A0A127VIE8_9SPHI</name>
<dbReference type="PANTHER" id="PTHR40980:SF4">
    <property type="entry name" value="TONB-DEPENDENT RECEPTOR-LIKE BETA-BARREL DOMAIN-CONTAINING PROTEIN"/>
    <property type="match status" value="1"/>
</dbReference>
<organism evidence="7 8">
    <name type="scientific">Pedobacter cryoconitis</name>
    <dbReference type="NCBI Taxonomy" id="188932"/>
    <lineage>
        <taxon>Bacteria</taxon>
        <taxon>Pseudomonadati</taxon>
        <taxon>Bacteroidota</taxon>
        <taxon>Sphingobacteriia</taxon>
        <taxon>Sphingobacteriales</taxon>
        <taxon>Sphingobacteriaceae</taxon>
        <taxon>Pedobacter</taxon>
    </lineage>
</organism>
<keyword evidence="5" id="KW-0732">Signal</keyword>
<dbReference type="OrthoDB" id="606851at2"/>
<dbReference type="Proteomes" id="UP000071561">
    <property type="component" value="Chromosome"/>
</dbReference>
<evidence type="ECO:0000313" key="8">
    <source>
        <dbReference type="Proteomes" id="UP000071561"/>
    </source>
</evidence>
<keyword evidence="2" id="KW-0472">Membrane</keyword>
<dbReference type="InterPro" id="IPR036942">
    <property type="entry name" value="Beta-barrel_TonB_sf"/>
</dbReference>
<dbReference type="RefSeq" id="WP_068404673.1">
    <property type="nucleotide sequence ID" value="NZ_CP014504.1"/>
</dbReference>
<dbReference type="Pfam" id="PF13620">
    <property type="entry name" value="CarboxypepD_reg"/>
    <property type="match status" value="1"/>
</dbReference>
<dbReference type="EMBL" id="CP014504">
    <property type="protein sequence ID" value="AMQ01038.1"/>
    <property type="molecule type" value="Genomic_DNA"/>
</dbReference>
<keyword evidence="8" id="KW-1185">Reference proteome</keyword>
<evidence type="ECO:0000313" key="7">
    <source>
        <dbReference type="EMBL" id="AMQ01038.1"/>
    </source>
</evidence>
<dbReference type="InterPro" id="IPR037066">
    <property type="entry name" value="Plug_dom_sf"/>
</dbReference>
<evidence type="ECO:0000259" key="6">
    <source>
        <dbReference type="Pfam" id="PF14905"/>
    </source>
</evidence>
<gene>
    <name evidence="7" type="ORF">AY601_4189</name>
</gene>
<reference evidence="7 8" key="1">
    <citation type="submission" date="2016-03" db="EMBL/GenBank/DDBJ databases">
        <title>Complete genome sequence of Pedobacter cryoconitis PAMC 27485.</title>
        <authorList>
            <person name="Lee J."/>
            <person name="Kim O.-S."/>
        </authorList>
    </citation>
    <scope>NUCLEOTIDE SEQUENCE [LARGE SCALE GENOMIC DNA]</scope>
    <source>
        <strain evidence="7 8">PAMC 27485</strain>
    </source>
</reference>
<feature type="region of interest" description="Disordered" evidence="4">
    <location>
        <begin position="790"/>
        <end position="809"/>
    </location>
</feature>
<evidence type="ECO:0000256" key="3">
    <source>
        <dbReference type="ARBA" id="ARBA00023237"/>
    </source>
</evidence>
<dbReference type="PANTHER" id="PTHR40980">
    <property type="entry name" value="PLUG DOMAIN-CONTAINING PROTEIN"/>
    <property type="match status" value="1"/>
</dbReference>
<proteinExistence type="predicted"/>
<dbReference type="InterPro" id="IPR008969">
    <property type="entry name" value="CarboxyPept-like_regulatory"/>
</dbReference>
<keyword evidence="3" id="KW-0998">Cell outer membrane</keyword>
<dbReference type="AlphaFoldDB" id="A0A127VIE8"/>
<accession>A0A127VIE8</accession>
<dbReference type="Pfam" id="PF14905">
    <property type="entry name" value="OMP_b-brl_3"/>
    <property type="match status" value="1"/>
</dbReference>
<comment type="subcellular location">
    <subcellularLocation>
        <location evidence="1">Cell outer membrane</location>
    </subcellularLocation>
</comment>
<protein>
    <submittedName>
        <fullName evidence="7">TonB-dependent receptor</fullName>
    </submittedName>
</protein>
<feature type="chain" id="PRO_5007280691" evidence="5">
    <location>
        <begin position="19"/>
        <end position="809"/>
    </location>
</feature>
<dbReference type="KEGG" id="pcm:AY601_4189"/>
<feature type="domain" description="Outer membrane protein beta-barrel" evidence="6">
    <location>
        <begin position="384"/>
        <end position="785"/>
    </location>
</feature>
<dbReference type="InterPro" id="IPR041700">
    <property type="entry name" value="OMP_b-brl_3"/>
</dbReference>
<evidence type="ECO:0000256" key="5">
    <source>
        <dbReference type="SAM" id="SignalP"/>
    </source>
</evidence>
<feature type="compositionally biased region" description="Basic and acidic residues" evidence="4">
    <location>
        <begin position="800"/>
        <end position="809"/>
    </location>
</feature>
<dbReference type="SUPFAM" id="SSF49464">
    <property type="entry name" value="Carboxypeptidase regulatory domain-like"/>
    <property type="match status" value="1"/>
</dbReference>
<feature type="signal peptide" evidence="5">
    <location>
        <begin position="1"/>
        <end position="18"/>
    </location>
</feature>